<name>A0AAV1IE35_9CHLO</name>
<dbReference type="SUPFAM" id="SSF50978">
    <property type="entry name" value="WD40 repeat-like"/>
    <property type="match status" value="1"/>
</dbReference>
<dbReference type="GO" id="GO:0005198">
    <property type="term" value="F:structural molecule activity"/>
    <property type="evidence" value="ECO:0007669"/>
    <property type="project" value="TreeGrafter"/>
</dbReference>
<dbReference type="EMBL" id="CAUYUE010000010">
    <property type="protein sequence ID" value="CAK0784153.1"/>
    <property type="molecule type" value="Genomic_DNA"/>
</dbReference>
<dbReference type="SMART" id="SM00320">
    <property type="entry name" value="WD40"/>
    <property type="match status" value="5"/>
</dbReference>
<feature type="repeat" description="WD" evidence="9">
    <location>
        <begin position="257"/>
        <end position="299"/>
    </location>
</feature>
<comment type="similarity">
    <text evidence="2">Belongs to the WD repeat SEC31 family.</text>
</comment>
<dbReference type="GO" id="GO:0015031">
    <property type="term" value="P:protein transport"/>
    <property type="evidence" value="ECO:0007669"/>
    <property type="project" value="UniProtKB-KW"/>
</dbReference>
<dbReference type="InterPro" id="IPR024298">
    <property type="entry name" value="Sec16_Sec23-bd"/>
</dbReference>
<evidence type="ECO:0000256" key="8">
    <source>
        <dbReference type="ARBA" id="ARBA00022927"/>
    </source>
</evidence>
<dbReference type="GO" id="GO:0030127">
    <property type="term" value="C:COPII vesicle coat"/>
    <property type="evidence" value="ECO:0007669"/>
    <property type="project" value="TreeGrafter"/>
</dbReference>
<keyword evidence="8" id="KW-0653">Protein transport</keyword>
<dbReference type="InterPro" id="IPR019775">
    <property type="entry name" value="WD40_repeat_CS"/>
</dbReference>
<evidence type="ECO:0000256" key="7">
    <source>
        <dbReference type="ARBA" id="ARBA00022892"/>
    </source>
</evidence>
<dbReference type="Gene3D" id="1.25.40.1030">
    <property type="match status" value="1"/>
</dbReference>
<evidence type="ECO:0000313" key="13">
    <source>
        <dbReference type="Proteomes" id="UP001314263"/>
    </source>
</evidence>
<sequence length="1202" mass="126122">MSFIKQTPVSGVIAFGPRSLLAVGTAAGSINQDFSNDSQLEIYALDFRHSGKDLQRLGAAPSSDSFHCLSWGTLRSDVYHDGVIAAGLASGIIEIWDPAKLAAGKGEAARITKLDKHKGPVMGLEFNALSPHLLASAGLDGQLAIWDLTDPQKPKQYAPMKEGHQQGPKAEISQLAWNPKIPHILATCTTAGTVTVWDLKKQATVLNLSDNQGRMKSCSAVAWSPTNSTQLVAACDHQLSPTLHRWDLRSPTMPFELLGHDQGVMSVSWCKHEASYLLSSGKDGKVILWDAPQGRALGAFSAGPPGVTAHQVRWSPASPGLFAIATMGGPDGHGKVSLHTLAAFTEPAAPAEEGAPAAALASPLLQAPEWMKRPAGACFGFGGKLAAFKTVRAESGAKQVVTSISQVITERTLVEESGSFEEAVLSKDKAALADFCSAKASRAPPDEAESWAFMRLLFQDDSRGHLLAHLGFQDIVPQADGAADDGGLAAHAESLQLTSPRSAPGTSPPQHMPEANGNTFKEEDGESFFENLPQAELPAPQVSRTSTLSPRPITAEEHHAEAGESEGDIQRALYVGNYEAAVTTCLQAERMADALVIASVAGGVLFEKAQKEYMRRAPRPYMKIINAIMSHDLTGLVKSRPLDRWKETLALLAAYSEGEEFFGLCDLLAKRLAGAGLPGPATLAWICAANVDKAVRQWTRDLKASAPEPSAEALQSLMERAVVLGHGANKEEASPALAALVNQYAGLLAAQGRMGAALRYLSLVPGDVAPDIAVLKDRVHRSGAADVYHSPEPMFPFIAEDVPIDPSAIQQQQAAAYSQQPVAFSQQPAPAGMSSAASTGADYYNRNQYHVHGGYSKPGGPSYDSSGYSSMGYGSSQAPQAGYGSGYDNSSYSSAGAGGAYQSAAAYQSAPQAAPVPQFAPRSRTAMPAGSASYASQMGGGPAQQAPAYAPQPSRAASQPPKPAWQPQAAPAAAPPAAPAQAAWQPAAAPAAQPAPVPRAPSWQPQQAPEPQTMFAPAPSASSGALPPVATQQAPPPAFQPRASPAQTPNASYGQQPSPFGQAGQSGPVTPPKPAPLPAPTGPPANVNVSNVDTSKVRGEDQVIVSTLRDLVQSFITNAGAHPGKKREAEDNSKKIGALFWRLNAGELSPDVQNKLRALVAAIKSGNGQEASSVQMDLTSNHWNEVGSAMTALKRMLKQILR</sequence>
<dbReference type="Pfam" id="PF12931">
    <property type="entry name" value="TPR_Sec16"/>
    <property type="match status" value="1"/>
</dbReference>
<keyword evidence="6" id="KW-0256">Endoplasmic reticulum</keyword>
<gene>
    <name evidence="12" type="ORF">CVIRNUC_007356</name>
</gene>
<dbReference type="Gene3D" id="2.130.10.10">
    <property type="entry name" value="YVTN repeat-like/Quinoprotein amine dehydrogenase"/>
    <property type="match status" value="1"/>
</dbReference>
<comment type="caution">
    <text evidence="12">The sequence shown here is derived from an EMBL/GenBank/DDBJ whole genome shotgun (WGS) entry which is preliminary data.</text>
</comment>
<feature type="compositionally biased region" description="Polar residues" evidence="10">
    <location>
        <begin position="1048"/>
        <end position="1065"/>
    </location>
</feature>
<feature type="compositionally biased region" description="Pro residues" evidence="10">
    <location>
        <begin position="1069"/>
        <end position="1083"/>
    </location>
</feature>
<dbReference type="GO" id="GO:0007029">
    <property type="term" value="P:endoplasmic reticulum organization"/>
    <property type="evidence" value="ECO:0007669"/>
    <property type="project" value="TreeGrafter"/>
</dbReference>
<keyword evidence="5" id="KW-0677">Repeat</keyword>
<evidence type="ECO:0000259" key="11">
    <source>
        <dbReference type="Pfam" id="PF12931"/>
    </source>
</evidence>
<dbReference type="Pfam" id="PF00400">
    <property type="entry name" value="WD40"/>
    <property type="match status" value="2"/>
</dbReference>
<keyword evidence="3" id="KW-0813">Transport</keyword>
<feature type="domain" description="Sec16 Sec23-binding" evidence="11">
    <location>
        <begin position="569"/>
        <end position="761"/>
    </location>
</feature>
<feature type="compositionally biased region" description="Low complexity" evidence="10">
    <location>
        <begin position="943"/>
        <end position="972"/>
    </location>
</feature>
<dbReference type="GO" id="GO:0090110">
    <property type="term" value="P:COPII-coated vesicle cargo loading"/>
    <property type="evidence" value="ECO:0007669"/>
    <property type="project" value="TreeGrafter"/>
</dbReference>
<proteinExistence type="inferred from homology"/>
<dbReference type="PROSITE" id="PS50082">
    <property type="entry name" value="WD_REPEATS_2"/>
    <property type="match status" value="3"/>
</dbReference>
<dbReference type="PROSITE" id="PS50294">
    <property type="entry name" value="WD_REPEATS_REGION"/>
    <property type="match status" value="2"/>
</dbReference>
<dbReference type="InterPro" id="IPR015943">
    <property type="entry name" value="WD40/YVTN_repeat-like_dom_sf"/>
</dbReference>
<dbReference type="InterPro" id="IPR036322">
    <property type="entry name" value="WD40_repeat_dom_sf"/>
</dbReference>
<evidence type="ECO:0000313" key="12">
    <source>
        <dbReference type="EMBL" id="CAK0784153.1"/>
    </source>
</evidence>
<dbReference type="PANTHER" id="PTHR13923:SF11">
    <property type="entry name" value="SECRETORY 31, ISOFORM D"/>
    <property type="match status" value="1"/>
</dbReference>
<evidence type="ECO:0000256" key="2">
    <source>
        <dbReference type="ARBA" id="ARBA00009358"/>
    </source>
</evidence>
<organism evidence="12 13">
    <name type="scientific">Coccomyxa viridis</name>
    <dbReference type="NCBI Taxonomy" id="1274662"/>
    <lineage>
        <taxon>Eukaryota</taxon>
        <taxon>Viridiplantae</taxon>
        <taxon>Chlorophyta</taxon>
        <taxon>core chlorophytes</taxon>
        <taxon>Trebouxiophyceae</taxon>
        <taxon>Trebouxiophyceae incertae sedis</taxon>
        <taxon>Coccomyxaceae</taxon>
        <taxon>Coccomyxa</taxon>
    </lineage>
</organism>
<dbReference type="PANTHER" id="PTHR13923">
    <property type="entry name" value="SEC31-RELATED PROTEIN"/>
    <property type="match status" value="1"/>
</dbReference>
<dbReference type="PROSITE" id="PS00678">
    <property type="entry name" value="WD_REPEATS_1"/>
    <property type="match status" value="1"/>
</dbReference>
<feature type="repeat" description="WD" evidence="9">
    <location>
        <begin position="165"/>
        <end position="207"/>
    </location>
</feature>
<feature type="region of interest" description="Disordered" evidence="10">
    <location>
        <begin position="498"/>
        <end position="527"/>
    </location>
</feature>
<dbReference type="Proteomes" id="UP001314263">
    <property type="component" value="Unassembled WGS sequence"/>
</dbReference>
<dbReference type="InterPro" id="IPR001680">
    <property type="entry name" value="WD40_rpt"/>
</dbReference>
<dbReference type="InterPro" id="IPR040251">
    <property type="entry name" value="SEC31-like"/>
</dbReference>
<feature type="repeat" description="WD" evidence="9">
    <location>
        <begin position="114"/>
        <end position="156"/>
    </location>
</feature>
<dbReference type="AlphaFoldDB" id="A0AAV1IE35"/>
<feature type="compositionally biased region" description="Low complexity" evidence="10">
    <location>
        <begin position="1016"/>
        <end position="1033"/>
    </location>
</feature>
<keyword evidence="13" id="KW-1185">Reference proteome</keyword>
<keyword evidence="7" id="KW-0931">ER-Golgi transport</keyword>
<keyword evidence="4 9" id="KW-0853">WD repeat</keyword>
<feature type="region of interest" description="Disordered" evidence="10">
    <location>
        <begin position="915"/>
        <end position="1094"/>
    </location>
</feature>
<reference evidence="12 13" key="1">
    <citation type="submission" date="2023-10" db="EMBL/GenBank/DDBJ databases">
        <authorList>
            <person name="Maclean D."/>
            <person name="Macfadyen A."/>
        </authorList>
    </citation>
    <scope>NUCLEOTIDE SEQUENCE [LARGE SCALE GENOMIC DNA]</scope>
</reference>
<protein>
    <recommendedName>
        <fullName evidence="11">Sec16 Sec23-binding domain-containing protein</fullName>
    </recommendedName>
</protein>
<evidence type="ECO:0000256" key="6">
    <source>
        <dbReference type="ARBA" id="ARBA00022824"/>
    </source>
</evidence>
<evidence type="ECO:0000256" key="5">
    <source>
        <dbReference type="ARBA" id="ARBA00022737"/>
    </source>
</evidence>
<accession>A0AAV1IE35</accession>
<evidence type="ECO:0000256" key="10">
    <source>
        <dbReference type="SAM" id="MobiDB-lite"/>
    </source>
</evidence>
<comment type="subcellular location">
    <subcellularLocation>
        <location evidence="1">Endoplasmic reticulum</location>
    </subcellularLocation>
</comment>
<dbReference type="Gene3D" id="1.20.940.10">
    <property type="entry name" value="Functional domain of the splicing factor Prp18"/>
    <property type="match status" value="1"/>
</dbReference>
<evidence type="ECO:0000256" key="1">
    <source>
        <dbReference type="ARBA" id="ARBA00004240"/>
    </source>
</evidence>
<feature type="compositionally biased region" description="Low complexity" evidence="10">
    <location>
        <begin position="979"/>
        <end position="992"/>
    </location>
</feature>
<dbReference type="GO" id="GO:0070971">
    <property type="term" value="C:endoplasmic reticulum exit site"/>
    <property type="evidence" value="ECO:0007669"/>
    <property type="project" value="TreeGrafter"/>
</dbReference>
<evidence type="ECO:0000256" key="3">
    <source>
        <dbReference type="ARBA" id="ARBA00022448"/>
    </source>
</evidence>
<evidence type="ECO:0000256" key="9">
    <source>
        <dbReference type="PROSITE-ProRule" id="PRU00221"/>
    </source>
</evidence>
<evidence type="ECO:0000256" key="4">
    <source>
        <dbReference type="ARBA" id="ARBA00022574"/>
    </source>
</evidence>